<dbReference type="InterPro" id="IPR011990">
    <property type="entry name" value="TPR-like_helical_dom_sf"/>
</dbReference>
<feature type="transmembrane region" description="Helical" evidence="2">
    <location>
        <begin position="62"/>
        <end position="83"/>
    </location>
</feature>
<protein>
    <submittedName>
        <fullName evidence="3">Tetratricopeptide repeat protein</fullName>
    </submittedName>
</protein>
<feature type="compositionally biased region" description="Low complexity" evidence="1">
    <location>
        <begin position="9"/>
        <end position="28"/>
    </location>
</feature>
<dbReference type="Gene3D" id="1.25.40.10">
    <property type="entry name" value="Tetratricopeptide repeat domain"/>
    <property type="match status" value="1"/>
</dbReference>
<evidence type="ECO:0000313" key="3">
    <source>
        <dbReference type="EMBL" id="KAA9332938.1"/>
    </source>
</evidence>
<dbReference type="Proteomes" id="UP000326380">
    <property type="component" value="Unassembled WGS sequence"/>
</dbReference>
<evidence type="ECO:0000313" key="4">
    <source>
        <dbReference type="Proteomes" id="UP000326380"/>
    </source>
</evidence>
<keyword evidence="2" id="KW-0472">Membrane</keyword>
<name>A0A7L4ZZB4_9BACT</name>
<feature type="region of interest" description="Disordered" evidence="1">
    <location>
        <begin position="1"/>
        <end position="36"/>
    </location>
</feature>
<keyword evidence="2" id="KW-1133">Transmembrane helix</keyword>
<organism evidence="3 4">
    <name type="scientific">Hymenobacter busanensis</name>
    <dbReference type="NCBI Taxonomy" id="2607656"/>
    <lineage>
        <taxon>Bacteria</taxon>
        <taxon>Pseudomonadati</taxon>
        <taxon>Bacteroidota</taxon>
        <taxon>Cytophagia</taxon>
        <taxon>Cytophagales</taxon>
        <taxon>Hymenobacteraceae</taxon>
        <taxon>Hymenobacter</taxon>
    </lineage>
</organism>
<proteinExistence type="predicted"/>
<accession>A0A7L4ZZB4</accession>
<dbReference type="Pfam" id="PF13174">
    <property type="entry name" value="TPR_6"/>
    <property type="match status" value="1"/>
</dbReference>
<dbReference type="EMBL" id="VTWU01000003">
    <property type="protein sequence ID" value="KAA9332938.1"/>
    <property type="molecule type" value="Genomic_DNA"/>
</dbReference>
<dbReference type="RefSeq" id="WP_151078359.1">
    <property type="nucleotide sequence ID" value="NZ_CP047647.1"/>
</dbReference>
<gene>
    <name evidence="3" type="ORF">F0P96_08085</name>
</gene>
<dbReference type="SUPFAM" id="SSF48452">
    <property type="entry name" value="TPR-like"/>
    <property type="match status" value="1"/>
</dbReference>
<comment type="caution">
    <text evidence="3">The sequence shown here is derived from an EMBL/GenBank/DDBJ whole genome shotgun (WGS) entry which is preliminary data.</text>
</comment>
<dbReference type="AlphaFoldDB" id="A0A7L4ZZB4"/>
<dbReference type="PROSITE" id="PS50005">
    <property type="entry name" value="TPR"/>
    <property type="match status" value="1"/>
</dbReference>
<keyword evidence="4" id="KW-1185">Reference proteome</keyword>
<dbReference type="InterPro" id="IPR019734">
    <property type="entry name" value="TPR_rpt"/>
</dbReference>
<keyword evidence="2" id="KW-0812">Transmembrane</keyword>
<reference evidence="3 4" key="1">
    <citation type="submission" date="2019-09" db="EMBL/GenBank/DDBJ databases">
        <title>Genome sequence of Hymenobacter sp. M3.</title>
        <authorList>
            <person name="Srinivasan S."/>
        </authorList>
    </citation>
    <scope>NUCLEOTIDE SEQUENCE [LARGE SCALE GENOMIC DNA]</scope>
    <source>
        <strain evidence="3 4">M3</strain>
    </source>
</reference>
<evidence type="ECO:0000256" key="2">
    <source>
        <dbReference type="SAM" id="Phobius"/>
    </source>
</evidence>
<evidence type="ECO:0000256" key="1">
    <source>
        <dbReference type="SAM" id="MobiDB-lite"/>
    </source>
</evidence>
<sequence length="261" mass="28436">MSKIPYTGQSPQARQGQVPQQQPNAGQPDLNAPVEHPLLEDPDALAARLGESEEFVRRNKNILFGVLAALVLAIVAGFGYYTWRKSQDEKAQAAMFQAVNYWEADSVKKALKGDGQYDGLETIASEYSGTKAGNLANFYAGAAALKEGQYAQAIDYLEDFSSDDMLIQARAYALIGDANMELKKYKEAADYYQKAADHKANDYFTPGYLMKLATAKEMAKDNAGAVAAYDKIVNDYPTAAEVNDAKIMRARAQAMTGTAAK</sequence>